<evidence type="ECO:0000256" key="3">
    <source>
        <dbReference type="ARBA" id="ARBA00022741"/>
    </source>
</evidence>
<dbReference type="GO" id="GO:0005524">
    <property type="term" value="F:ATP binding"/>
    <property type="evidence" value="ECO:0007669"/>
    <property type="project" value="UniProtKB-KW"/>
</dbReference>
<dbReference type="InterPro" id="IPR003593">
    <property type="entry name" value="AAA+_ATPase"/>
</dbReference>
<keyword evidence="8" id="KW-1185">Reference proteome</keyword>
<reference evidence="7 8" key="1">
    <citation type="submission" date="2017-09" db="EMBL/GenBank/DDBJ databases">
        <authorList>
            <person name="Ehlers B."/>
            <person name="Leendertz F.H."/>
        </authorList>
    </citation>
    <scope>NUCLEOTIDE SEQUENCE [LARGE SCALE GENOMIC DNA]</scope>
    <source>
        <strain evidence="7 8">DSM 18289</strain>
    </source>
</reference>
<proteinExistence type="inferred from homology"/>
<dbReference type="EMBL" id="OBEL01000002">
    <property type="protein sequence ID" value="SNZ19104.1"/>
    <property type="molecule type" value="Genomic_DNA"/>
</dbReference>
<dbReference type="Proteomes" id="UP000219439">
    <property type="component" value="Unassembled WGS sequence"/>
</dbReference>
<dbReference type="GO" id="GO:0016887">
    <property type="term" value="F:ATP hydrolysis activity"/>
    <property type="evidence" value="ECO:0007669"/>
    <property type="project" value="InterPro"/>
</dbReference>
<dbReference type="GO" id="GO:0015807">
    <property type="term" value="P:L-amino acid transport"/>
    <property type="evidence" value="ECO:0007669"/>
    <property type="project" value="TreeGrafter"/>
</dbReference>
<dbReference type="CDD" id="cd03224">
    <property type="entry name" value="ABC_TM1139_LivF_branched"/>
    <property type="match status" value="1"/>
</dbReference>
<dbReference type="InterPro" id="IPR003439">
    <property type="entry name" value="ABC_transporter-like_ATP-bd"/>
</dbReference>
<dbReference type="PROSITE" id="PS50893">
    <property type="entry name" value="ABC_TRANSPORTER_2"/>
    <property type="match status" value="1"/>
</dbReference>
<dbReference type="InterPro" id="IPR017871">
    <property type="entry name" value="ABC_transporter-like_CS"/>
</dbReference>
<keyword evidence="4 7" id="KW-0067">ATP-binding</keyword>
<evidence type="ECO:0000256" key="2">
    <source>
        <dbReference type="ARBA" id="ARBA00022448"/>
    </source>
</evidence>
<dbReference type="AlphaFoldDB" id="A0A285PBJ9"/>
<dbReference type="PANTHER" id="PTHR43820">
    <property type="entry name" value="HIGH-AFFINITY BRANCHED-CHAIN AMINO ACID TRANSPORT ATP-BINDING PROTEIN LIVF"/>
    <property type="match status" value="1"/>
</dbReference>
<evidence type="ECO:0000256" key="5">
    <source>
        <dbReference type="ARBA" id="ARBA00022970"/>
    </source>
</evidence>
<evidence type="ECO:0000256" key="1">
    <source>
        <dbReference type="ARBA" id="ARBA00005417"/>
    </source>
</evidence>
<keyword evidence="5" id="KW-0029">Amino-acid transport</keyword>
<keyword evidence="2" id="KW-0813">Transport</keyword>
<dbReference type="PROSITE" id="PS00211">
    <property type="entry name" value="ABC_TRANSPORTER_1"/>
    <property type="match status" value="1"/>
</dbReference>
<dbReference type="SMART" id="SM00382">
    <property type="entry name" value="AAA"/>
    <property type="match status" value="1"/>
</dbReference>
<feature type="domain" description="ABC transporter" evidence="6">
    <location>
        <begin position="2"/>
        <end position="229"/>
    </location>
</feature>
<evidence type="ECO:0000313" key="7">
    <source>
        <dbReference type="EMBL" id="SNZ19104.1"/>
    </source>
</evidence>
<sequence>MLELENVNALYGKSHILFDLSLKINEGELVTILGRNGAGKSTTLSTIVGLVPDVRGRITFDGKDLIGMPTHKIADMGICLIPEQRDIFQILTVEENLQLSEKEGGRWTIKDIYQLFPRLKERKTNGGGQLSGGEQQMLAIARALLNDPKLLLCDELSEGLAPVIVQEIVNTLKEIKQSGIPILLVEQNLRVCETLADRHYIVEQGKLFHEFTSEEFFTDEAIAIKEKFLSV</sequence>
<comment type="similarity">
    <text evidence="1">Belongs to the ABC transporter superfamily.</text>
</comment>
<dbReference type="InterPro" id="IPR027417">
    <property type="entry name" value="P-loop_NTPase"/>
</dbReference>
<accession>A0A285PBJ9</accession>
<dbReference type="Pfam" id="PF00005">
    <property type="entry name" value="ABC_tran"/>
    <property type="match status" value="1"/>
</dbReference>
<dbReference type="PANTHER" id="PTHR43820:SF2">
    <property type="entry name" value="ABC TRANSPORTER ATP-BINDING PROTEIN"/>
    <property type="match status" value="1"/>
</dbReference>
<evidence type="ECO:0000259" key="6">
    <source>
        <dbReference type="PROSITE" id="PS50893"/>
    </source>
</evidence>
<gene>
    <name evidence="7" type="ORF">SAMN06265368_2183</name>
</gene>
<evidence type="ECO:0000313" key="8">
    <source>
        <dbReference type="Proteomes" id="UP000219439"/>
    </source>
</evidence>
<evidence type="ECO:0000256" key="4">
    <source>
        <dbReference type="ARBA" id="ARBA00022840"/>
    </source>
</evidence>
<protein>
    <submittedName>
        <fullName evidence="7">Amino acid/amide ABC transporter ATP-binding protein 2, HAAT family</fullName>
    </submittedName>
</protein>
<organism evidence="7 8">
    <name type="scientific">Cohaesibacter gelatinilyticus</name>
    <dbReference type="NCBI Taxonomy" id="372072"/>
    <lineage>
        <taxon>Bacteria</taxon>
        <taxon>Pseudomonadati</taxon>
        <taxon>Pseudomonadota</taxon>
        <taxon>Alphaproteobacteria</taxon>
        <taxon>Hyphomicrobiales</taxon>
        <taxon>Cohaesibacteraceae</taxon>
    </lineage>
</organism>
<dbReference type="InterPro" id="IPR052156">
    <property type="entry name" value="BCAA_Transport_ATP-bd_LivF"/>
</dbReference>
<name>A0A285PBJ9_9HYPH</name>
<dbReference type="RefSeq" id="WP_210200843.1">
    <property type="nucleotide sequence ID" value="NZ_OBEL01000002.1"/>
</dbReference>
<keyword evidence="3" id="KW-0547">Nucleotide-binding</keyword>
<dbReference type="GO" id="GO:0015658">
    <property type="term" value="F:branched-chain amino acid transmembrane transporter activity"/>
    <property type="evidence" value="ECO:0007669"/>
    <property type="project" value="TreeGrafter"/>
</dbReference>
<dbReference type="SUPFAM" id="SSF52540">
    <property type="entry name" value="P-loop containing nucleoside triphosphate hydrolases"/>
    <property type="match status" value="1"/>
</dbReference>
<dbReference type="Gene3D" id="3.40.50.300">
    <property type="entry name" value="P-loop containing nucleotide triphosphate hydrolases"/>
    <property type="match status" value="1"/>
</dbReference>